<sequence>MAGVLDGLPEISPGKAMSHTAVVSVVDDDESVRMALDSLLRSHGYIVQLYPNAEAFLAMTAPPRPGCIISDIQMPGLSGIQMYDALCARGLRIPIIFITGYQGPPPRVDAAFPEPLAYFPKPFPCGELITCIESAFNRTV</sequence>
<dbReference type="PANTHER" id="PTHR44591">
    <property type="entry name" value="STRESS RESPONSE REGULATOR PROTEIN 1"/>
    <property type="match status" value="1"/>
</dbReference>
<organism evidence="4 5">
    <name type="scientific">Pseudomonas fluorescens</name>
    <dbReference type="NCBI Taxonomy" id="294"/>
    <lineage>
        <taxon>Bacteria</taxon>
        <taxon>Pseudomonadati</taxon>
        <taxon>Pseudomonadota</taxon>
        <taxon>Gammaproteobacteria</taxon>
        <taxon>Pseudomonadales</taxon>
        <taxon>Pseudomonadaceae</taxon>
        <taxon>Pseudomonas</taxon>
    </lineage>
</organism>
<dbReference type="GO" id="GO:0000160">
    <property type="term" value="P:phosphorelay signal transduction system"/>
    <property type="evidence" value="ECO:0007669"/>
    <property type="project" value="InterPro"/>
</dbReference>
<dbReference type="Gene3D" id="3.40.50.2300">
    <property type="match status" value="1"/>
</dbReference>
<dbReference type="InterPro" id="IPR001789">
    <property type="entry name" value="Sig_transdc_resp-reg_receiver"/>
</dbReference>
<evidence type="ECO:0000313" key="5">
    <source>
        <dbReference type="Proteomes" id="UP000254535"/>
    </source>
</evidence>
<name>A0A345UWH5_PSEFL</name>
<protein>
    <submittedName>
        <fullName evidence="4">Two-component system response regulator</fullName>
    </submittedName>
</protein>
<dbReference type="SUPFAM" id="SSF52172">
    <property type="entry name" value="CheY-like"/>
    <property type="match status" value="1"/>
</dbReference>
<gene>
    <name evidence="4" type="ORF">CFN16_12080</name>
</gene>
<dbReference type="AlphaFoldDB" id="A0A345UWH5"/>
<dbReference type="EMBL" id="CP022313">
    <property type="protein sequence ID" value="AXJ04827.1"/>
    <property type="molecule type" value="Genomic_DNA"/>
</dbReference>
<dbReference type="PANTHER" id="PTHR44591:SF25">
    <property type="entry name" value="CHEMOTAXIS TWO-COMPONENT RESPONSE REGULATOR"/>
    <property type="match status" value="1"/>
</dbReference>
<feature type="domain" description="Response regulatory" evidence="3">
    <location>
        <begin position="22"/>
        <end position="136"/>
    </location>
</feature>
<evidence type="ECO:0000259" key="3">
    <source>
        <dbReference type="PROSITE" id="PS50110"/>
    </source>
</evidence>
<dbReference type="Pfam" id="PF00072">
    <property type="entry name" value="Response_reg"/>
    <property type="match status" value="1"/>
</dbReference>
<reference evidence="4 5" key="1">
    <citation type="submission" date="2017-07" db="EMBL/GenBank/DDBJ databases">
        <title>Genome sequence of Pseudomonas NEP1.</title>
        <authorList>
            <person name="Nascimento F.X."/>
        </authorList>
    </citation>
    <scope>NUCLEOTIDE SEQUENCE [LARGE SCALE GENOMIC DNA]</scope>
    <source>
        <strain evidence="4 5">NEP1</strain>
    </source>
</reference>
<evidence type="ECO:0000256" key="1">
    <source>
        <dbReference type="ARBA" id="ARBA00022553"/>
    </source>
</evidence>
<dbReference type="Proteomes" id="UP000254535">
    <property type="component" value="Chromosome"/>
</dbReference>
<accession>A0A345UWH5</accession>
<dbReference type="InterPro" id="IPR011006">
    <property type="entry name" value="CheY-like_superfamily"/>
</dbReference>
<dbReference type="InterPro" id="IPR050595">
    <property type="entry name" value="Bact_response_regulator"/>
</dbReference>
<proteinExistence type="predicted"/>
<keyword evidence="1 2" id="KW-0597">Phosphoprotein</keyword>
<dbReference type="SMART" id="SM00448">
    <property type="entry name" value="REC"/>
    <property type="match status" value="1"/>
</dbReference>
<evidence type="ECO:0000256" key="2">
    <source>
        <dbReference type="PROSITE-ProRule" id="PRU00169"/>
    </source>
</evidence>
<dbReference type="PROSITE" id="PS50110">
    <property type="entry name" value="RESPONSE_REGULATORY"/>
    <property type="match status" value="1"/>
</dbReference>
<evidence type="ECO:0000313" key="4">
    <source>
        <dbReference type="EMBL" id="AXJ04827.1"/>
    </source>
</evidence>
<feature type="modified residue" description="4-aspartylphosphate" evidence="2">
    <location>
        <position position="71"/>
    </location>
</feature>